<protein>
    <recommendedName>
        <fullName evidence="2">NarX-like N-terminal domain-containing protein</fullName>
    </recommendedName>
</protein>
<dbReference type="EMBL" id="LAZR01000006">
    <property type="protein sequence ID" value="KKO09873.1"/>
    <property type="molecule type" value="Genomic_DNA"/>
</dbReference>
<reference evidence="1" key="1">
    <citation type="journal article" date="2015" name="Nature">
        <title>Complex archaea that bridge the gap between prokaryotes and eukaryotes.</title>
        <authorList>
            <person name="Spang A."/>
            <person name="Saw J.H."/>
            <person name="Jorgensen S.L."/>
            <person name="Zaremba-Niedzwiedzka K."/>
            <person name="Martijn J."/>
            <person name="Lind A.E."/>
            <person name="van Eijk R."/>
            <person name="Schleper C."/>
            <person name="Guy L."/>
            <person name="Ettema T.J."/>
        </authorList>
    </citation>
    <scope>NUCLEOTIDE SEQUENCE</scope>
</reference>
<evidence type="ECO:0008006" key="2">
    <source>
        <dbReference type="Google" id="ProtNLM"/>
    </source>
</evidence>
<name>A0A0F9WBY2_9ZZZZ</name>
<gene>
    <name evidence="1" type="ORF">LCGC14_0033750</name>
</gene>
<sequence length="255" mass="28477">MLLRQLLCVSLFCLLVVSPVRAEQAGDERSLIHEMRSLASSICTNVLIFYNQSGSPFVERNRQSYQQSLLRLQSLSDRLGRPEVAEHVRALSASIDSTSELPQSGAALRATSPGFTRWLLPVVEWHAQLQSDLDVLYEAAESNAEGKAKTDLRALSQSLNELKVGYQIAAFSRLGAEQWVMSEEAVIEHDENIVALFESLIADNPDKLQVLERSYRYYSFTRALLLDQTGNWAPNAVERFVVLAVADLDHLAAEL</sequence>
<proteinExistence type="predicted"/>
<accession>A0A0F9WBY2</accession>
<organism evidence="1">
    <name type="scientific">marine sediment metagenome</name>
    <dbReference type="NCBI Taxonomy" id="412755"/>
    <lineage>
        <taxon>unclassified sequences</taxon>
        <taxon>metagenomes</taxon>
        <taxon>ecological metagenomes</taxon>
    </lineage>
</organism>
<comment type="caution">
    <text evidence="1">The sequence shown here is derived from an EMBL/GenBank/DDBJ whole genome shotgun (WGS) entry which is preliminary data.</text>
</comment>
<dbReference type="AlphaFoldDB" id="A0A0F9WBY2"/>
<evidence type="ECO:0000313" key="1">
    <source>
        <dbReference type="EMBL" id="KKO09873.1"/>
    </source>
</evidence>